<sequence>MNKFIFDGFYDNILNSFGWQTINIGIPLLQEFNENFSKAKYLLEIENEIKPMEKMKRMEFSISDDKIVGRTLVYNPENWKHTEYYFFEDAPKEVENSKVYEVLHISQ</sequence>
<proteinExistence type="predicted"/>
<dbReference type="InterPro" id="IPR032349">
    <property type="entry name" value="DUF4865"/>
</dbReference>
<dbReference type="Proteomes" id="UP000422644">
    <property type="component" value="Chromosome"/>
</dbReference>
<evidence type="ECO:0000313" key="2">
    <source>
        <dbReference type="Proteomes" id="UP000422644"/>
    </source>
</evidence>
<evidence type="ECO:0000313" key="1">
    <source>
        <dbReference type="EMBL" id="BBM44625.1"/>
    </source>
</evidence>
<dbReference type="Pfam" id="PF16157">
    <property type="entry name" value="DUF4865"/>
    <property type="match status" value="1"/>
</dbReference>
<accession>A0A510K266</accession>
<dbReference type="AlphaFoldDB" id="A0A510K266"/>
<name>A0A510K266_9FUSO</name>
<gene>
    <name evidence="1" type="ORF">JMUB3870_0743</name>
</gene>
<reference evidence="1 2" key="1">
    <citation type="submission" date="2019-07" db="EMBL/GenBank/DDBJ databases">
        <title>Complete Genome Sequence of Leptotrichia trevisanii Strain JMUB3870.</title>
        <authorList>
            <person name="Watanabe S."/>
            <person name="Cui L."/>
        </authorList>
    </citation>
    <scope>NUCLEOTIDE SEQUENCE [LARGE SCALE GENOMIC DNA]</scope>
    <source>
        <strain evidence="1 2">JMUB3870</strain>
    </source>
</reference>
<protein>
    <submittedName>
        <fullName evidence="1">Uncharacterized protein</fullName>
    </submittedName>
</protein>
<keyword evidence="2" id="KW-1185">Reference proteome</keyword>
<dbReference type="EMBL" id="AP019831">
    <property type="protein sequence ID" value="BBM44625.1"/>
    <property type="molecule type" value="Genomic_DNA"/>
</dbReference>
<organism evidence="1 2">
    <name type="scientific">Leptotrichia trevisanii</name>
    <dbReference type="NCBI Taxonomy" id="109328"/>
    <lineage>
        <taxon>Bacteria</taxon>
        <taxon>Fusobacteriati</taxon>
        <taxon>Fusobacteriota</taxon>
        <taxon>Fusobacteriia</taxon>
        <taxon>Fusobacteriales</taxon>
        <taxon>Leptotrichiaceae</taxon>
        <taxon>Leptotrichia</taxon>
    </lineage>
</organism>